<reference evidence="3 4" key="1">
    <citation type="submission" date="2019-02" db="EMBL/GenBank/DDBJ databases">
        <title>Genomic Encyclopedia of Archaeal and Bacterial Type Strains, Phase II (KMG-II): from individual species to whole genera.</title>
        <authorList>
            <person name="Goeker M."/>
        </authorList>
    </citation>
    <scope>NUCLEOTIDE SEQUENCE [LARGE SCALE GENOMIC DNA]</scope>
    <source>
        <strain evidence="3 4">DSM 21411</strain>
    </source>
</reference>
<evidence type="ECO:0000256" key="1">
    <source>
        <dbReference type="SAM" id="SignalP"/>
    </source>
</evidence>
<comment type="caution">
    <text evidence="3">The sequence shown here is derived from an EMBL/GenBank/DDBJ whole genome shotgun (WGS) entry which is preliminary data.</text>
</comment>
<organism evidence="3 4">
    <name type="scientific">Cecembia calidifontis</name>
    <dbReference type="NCBI Taxonomy" id="1187080"/>
    <lineage>
        <taxon>Bacteria</taxon>
        <taxon>Pseudomonadati</taxon>
        <taxon>Bacteroidota</taxon>
        <taxon>Cytophagia</taxon>
        <taxon>Cytophagales</taxon>
        <taxon>Cyclobacteriaceae</taxon>
        <taxon>Cecembia</taxon>
    </lineage>
</organism>
<dbReference type="PANTHER" id="PTHR41339">
    <property type="entry name" value="LIPL48"/>
    <property type="match status" value="1"/>
</dbReference>
<dbReference type="InterPro" id="IPR044060">
    <property type="entry name" value="Bacterial_rp_domain"/>
</dbReference>
<keyword evidence="1" id="KW-0732">Signal</keyword>
<dbReference type="Proteomes" id="UP000292209">
    <property type="component" value="Unassembled WGS sequence"/>
</dbReference>
<dbReference type="AlphaFoldDB" id="A0A4Q7P835"/>
<keyword evidence="4" id="KW-1185">Reference proteome</keyword>
<dbReference type="PANTHER" id="PTHR41339:SF1">
    <property type="entry name" value="SECRETED PROTEIN"/>
    <property type="match status" value="1"/>
</dbReference>
<dbReference type="Pfam" id="PF18998">
    <property type="entry name" value="Flg_new_2"/>
    <property type="match status" value="1"/>
</dbReference>
<gene>
    <name evidence="3" type="ORF">BC751_1248</name>
</gene>
<feature type="domain" description="Bacterial repeat" evidence="2">
    <location>
        <begin position="38"/>
        <end position="103"/>
    </location>
</feature>
<evidence type="ECO:0000259" key="2">
    <source>
        <dbReference type="Pfam" id="PF18998"/>
    </source>
</evidence>
<protein>
    <recommendedName>
        <fullName evidence="2">Bacterial repeat domain-containing protein</fullName>
    </recommendedName>
</protein>
<feature type="chain" id="PRO_5020179733" description="Bacterial repeat domain-containing protein" evidence="1">
    <location>
        <begin position="25"/>
        <end position="541"/>
    </location>
</feature>
<dbReference type="OrthoDB" id="1521716at2"/>
<dbReference type="PROSITE" id="PS51257">
    <property type="entry name" value="PROKAR_LIPOPROTEIN"/>
    <property type="match status" value="1"/>
</dbReference>
<proteinExistence type="predicted"/>
<dbReference type="RefSeq" id="WP_130274765.1">
    <property type="nucleotide sequence ID" value="NZ_SGXG01000001.1"/>
</dbReference>
<evidence type="ECO:0000313" key="3">
    <source>
        <dbReference type="EMBL" id="RZS95708.1"/>
    </source>
</evidence>
<feature type="signal peptide" evidence="1">
    <location>
        <begin position="1"/>
        <end position="24"/>
    </location>
</feature>
<dbReference type="EMBL" id="SGXG01000001">
    <property type="protein sequence ID" value="RZS95708.1"/>
    <property type="molecule type" value="Genomic_DNA"/>
</dbReference>
<name>A0A4Q7P835_9BACT</name>
<sequence length="541" mass="58865">MKQVKNLMRWATVLAVAFVMFSCGEDTEPTVTYTLSTVALPAQGGTVSPATGPQAQNANVQITATANAGWQFVRWEGDVTGTTNPVSVTMNADKAVVAVFEQVSNIVELEGTLTTRTLTADKQYLLKGQVFVPNGVTLTIEPGTVIYGEKRSRATLVVNRGGRLIARGTKERPIIMTSAQSPGERDRGDWGGLVILGRARTNQVDPNIEGIDPPVVFGGTDDDDNSGEMTYLRVEYAGIELTPNNETNSITMGGVGRGTKMDYIMVSFGGDDGFEWFGGTVNHKYLISHSTWDDDLDVDFGYSGNVQFALVVRNPFFADQSQSNAFEADNGPNDNDVQPYTTGTFSNVTVYGPRDRVGRSISGNNFHSIDLRRRTAISIFNSVFTGFPVGLRFNTQSVTQQYQAGRGVLANNILINPNADYAAGGGAVVADVQSIWEASNTTVRLPAADEPWENFYRGYGLNPDNFFARYTLATYPRNPNFSLLANGTLASGADFSNAKFAEAVRTNHFDKTVQFIGAFGAEDWTDTWAEFNPLNVNYSSR</sequence>
<accession>A0A4Q7P835</accession>
<evidence type="ECO:0000313" key="4">
    <source>
        <dbReference type="Proteomes" id="UP000292209"/>
    </source>
</evidence>